<evidence type="ECO:0000313" key="2">
    <source>
        <dbReference type="EMBL" id="KAK7605876.1"/>
    </source>
</evidence>
<reference evidence="2 3" key="1">
    <citation type="submission" date="2024-04" db="EMBL/GenBank/DDBJ databases">
        <title>Phyllosticta paracitricarpa is synonymous to the EU quarantine fungus P. citricarpa based on phylogenomic analyses.</title>
        <authorList>
            <consortium name="Lawrence Berkeley National Laboratory"/>
            <person name="Van ingen-buijs V.A."/>
            <person name="Van westerhoven A.C."/>
            <person name="Haridas S."/>
            <person name="Skiadas P."/>
            <person name="Martin F."/>
            <person name="Groenewald J.Z."/>
            <person name="Crous P.W."/>
            <person name="Seidl M.F."/>
        </authorList>
    </citation>
    <scope>NUCLEOTIDE SEQUENCE [LARGE SCALE GENOMIC DNA]</scope>
    <source>
        <strain evidence="2 3">CBS 141358</strain>
    </source>
</reference>
<gene>
    <name evidence="2" type="ORF">JOL62DRAFT_395265</name>
</gene>
<keyword evidence="1" id="KW-1133">Transmembrane helix</keyword>
<keyword evidence="1" id="KW-0472">Membrane</keyword>
<name>A0ABR1MW14_9PEZI</name>
<keyword evidence="1" id="KW-0812">Transmembrane</keyword>
<evidence type="ECO:0000313" key="3">
    <source>
        <dbReference type="Proteomes" id="UP001367316"/>
    </source>
</evidence>
<dbReference type="Proteomes" id="UP001367316">
    <property type="component" value="Unassembled WGS sequence"/>
</dbReference>
<dbReference type="EMBL" id="JBBPBF010000064">
    <property type="protein sequence ID" value="KAK7605876.1"/>
    <property type="molecule type" value="Genomic_DNA"/>
</dbReference>
<keyword evidence="3" id="KW-1185">Reference proteome</keyword>
<organism evidence="2 3">
    <name type="scientific">Phyllosticta paracitricarpa</name>
    <dbReference type="NCBI Taxonomy" id="2016321"/>
    <lineage>
        <taxon>Eukaryota</taxon>
        <taxon>Fungi</taxon>
        <taxon>Dikarya</taxon>
        <taxon>Ascomycota</taxon>
        <taxon>Pezizomycotina</taxon>
        <taxon>Dothideomycetes</taxon>
        <taxon>Dothideomycetes incertae sedis</taxon>
        <taxon>Botryosphaeriales</taxon>
        <taxon>Phyllostictaceae</taxon>
        <taxon>Phyllosticta</taxon>
    </lineage>
</organism>
<comment type="caution">
    <text evidence="2">The sequence shown here is derived from an EMBL/GenBank/DDBJ whole genome shotgun (WGS) entry which is preliminary data.</text>
</comment>
<accession>A0ABR1MW14</accession>
<protein>
    <submittedName>
        <fullName evidence="2">Uncharacterized protein</fullName>
    </submittedName>
</protein>
<proteinExistence type="predicted"/>
<feature type="transmembrane region" description="Helical" evidence="1">
    <location>
        <begin position="133"/>
        <end position="155"/>
    </location>
</feature>
<sequence length="192" mass="21207">MGVWGWRQKWQCDGRGAGMAHLSLGFLTHLFFAFLATVLASIQLPSRSLAHSREQDGRAGDKRRKRASIHPPCIKLLPSLNWVTGNFLLPPLPLARNHPTTQELDYSGASCGPRDPALILTSKPSGSAIASPLFRSLLLLIILSTAFFLLCSARFCAFCRLLPLSVPVSRTAPRRVYVCPVPRHQRPRSVSQ</sequence>
<evidence type="ECO:0000256" key="1">
    <source>
        <dbReference type="SAM" id="Phobius"/>
    </source>
</evidence>
<feature type="transmembrane region" description="Helical" evidence="1">
    <location>
        <begin position="20"/>
        <end position="42"/>
    </location>
</feature>